<dbReference type="PROSITE" id="PS51462">
    <property type="entry name" value="NUDIX"/>
    <property type="match status" value="1"/>
</dbReference>
<evidence type="ECO:0000256" key="2">
    <source>
        <dbReference type="ARBA" id="ARBA00007482"/>
    </source>
</evidence>
<dbReference type="InterPro" id="IPR020084">
    <property type="entry name" value="NUDIX_hydrolase_CS"/>
</dbReference>
<keyword evidence="5" id="KW-0479">Metal-binding</keyword>
<evidence type="ECO:0000256" key="1">
    <source>
        <dbReference type="ARBA" id="ARBA00001946"/>
    </source>
</evidence>
<protein>
    <recommendedName>
        <fullName evidence="4">ADP-ribose pyrophosphatase</fullName>
        <ecNumber evidence="3">3.6.1.13</ecNumber>
    </recommendedName>
    <alternativeName>
        <fullName evidence="9">ADP-ribose diphosphatase</fullName>
    </alternativeName>
    <alternativeName>
        <fullName evidence="11">ADP-ribose phosphohydrolase</fullName>
    </alternativeName>
    <alternativeName>
        <fullName evidence="10">Adenosine diphosphoribose pyrophosphatase</fullName>
    </alternativeName>
</protein>
<dbReference type="Gene3D" id="3.10.490.10">
    <property type="entry name" value="Gamma-glutamyl cyclotransferase-like"/>
    <property type="match status" value="1"/>
</dbReference>
<dbReference type="InterPro" id="IPR004385">
    <property type="entry name" value="NDP_pyrophosphatase"/>
</dbReference>
<evidence type="ECO:0000256" key="7">
    <source>
        <dbReference type="ARBA" id="ARBA00022842"/>
    </source>
</evidence>
<dbReference type="PROSITE" id="PS00893">
    <property type="entry name" value="NUDIX_BOX"/>
    <property type="match status" value="1"/>
</dbReference>
<dbReference type="InterPro" id="IPR000086">
    <property type="entry name" value="NUDIX_hydrolase_dom"/>
</dbReference>
<keyword evidence="7" id="KW-0460">Magnesium</keyword>
<reference evidence="14 15" key="1">
    <citation type="submission" date="2023-05" db="EMBL/GenBank/DDBJ databases">
        <title>YMD87, complete Genome.</title>
        <authorList>
            <person name="Zhang J."/>
            <person name="Xu X."/>
        </authorList>
    </citation>
    <scope>NUCLEOTIDE SEQUENCE [LARGE SCALE GENOMIC DNA]</scope>
    <source>
        <strain evidence="14 15">YMD87</strain>
    </source>
</reference>
<evidence type="ECO:0000256" key="11">
    <source>
        <dbReference type="ARBA" id="ARBA00033056"/>
    </source>
</evidence>
<dbReference type="InterPro" id="IPR013024">
    <property type="entry name" value="GGCT-like"/>
</dbReference>
<evidence type="ECO:0000256" key="4">
    <source>
        <dbReference type="ARBA" id="ARBA00013297"/>
    </source>
</evidence>
<keyword evidence="6" id="KW-0378">Hydrolase</keyword>
<dbReference type="Gene3D" id="3.90.79.10">
    <property type="entry name" value="Nucleoside Triphosphate Pyrophosphohydrolase"/>
    <property type="match status" value="1"/>
</dbReference>
<dbReference type="InterPro" id="IPR015797">
    <property type="entry name" value="NUDIX_hydrolase-like_dom_sf"/>
</dbReference>
<dbReference type="SUPFAM" id="SSF55811">
    <property type="entry name" value="Nudix"/>
    <property type="match status" value="1"/>
</dbReference>
<comment type="function">
    <text evidence="8">Acts on ADP-mannose and ADP-glucose as well as ADP-ribose. Prevents glycogen biosynthesis. The reaction catalyzed by this enzyme is a limiting step of the gluconeogenic process.</text>
</comment>
<dbReference type="EC" id="3.6.1.13" evidence="3"/>
<dbReference type="PANTHER" id="PTHR11839">
    <property type="entry name" value="UDP/ADP-SUGAR PYROPHOSPHATASE"/>
    <property type="match status" value="1"/>
</dbReference>
<dbReference type="Pfam" id="PF06094">
    <property type="entry name" value="GGACT"/>
    <property type="match status" value="1"/>
</dbReference>
<dbReference type="PANTHER" id="PTHR11839:SF5">
    <property type="entry name" value="ADP-RIBOSE PYROPHOSPHATASE"/>
    <property type="match status" value="1"/>
</dbReference>
<sequence>MPDLFFYGTLRHLPLLELVLGRPVPEMRQARLDGYAVHSAKDQPFPMIVAQNGAQAQGVFMPGLSAVDVARLDFYEGGFAFDLIPVTVHTADGPADAQVYLPRAGQWQIGPLWSLDDWAARWGTMTVTAAREVMDRFGTMEADRIIPLLPFFRARAWARQMAASGAPQTLRNPMTMDDVSIVAEHPGFDGFFRIKSFDLRHRRFDGSQSPVMSRETFVAFDAALVLPYDPVLDKVMLIEQLRYGPIQRGDPAPWVLEPIAGLVDAGEQPEDTVRREALEETGLTIGQLLPISRGYASPGYSTEFFHCFLGLCDLSGWQETGQGGLDSEHEDIRNHTIPFDHAMALIDSGEVNAVPLAMMLLWLATKRDRLRAQA</sequence>
<organism evidence="14 15">
    <name type="scientific">Tropicibacter oceani</name>
    <dbReference type="NCBI Taxonomy" id="3058420"/>
    <lineage>
        <taxon>Bacteria</taxon>
        <taxon>Pseudomonadati</taxon>
        <taxon>Pseudomonadota</taxon>
        <taxon>Alphaproteobacteria</taxon>
        <taxon>Rhodobacterales</taxon>
        <taxon>Roseobacteraceae</taxon>
        <taxon>Tropicibacter</taxon>
    </lineage>
</organism>
<comment type="cofactor">
    <cofactor evidence="1">
        <name>Mg(2+)</name>
        <dbReference type="ChEBI" id="CHEBI:18420"/>
    </cofactor>
</comment>
<proteinExistence type="inferred from homology"/>
<dbReference type="Proteomes" id="UP001241605">
    <property type="component" value="Chromosome"/>
</dbReference>
<dbReference type="InterPro" id="IPR009288">
    <property type="entry name" value="AIG2-like_dom"/>
</dbReference>
<dbReference type="CDD" id="cd06661">
    <property type="entry name" value="GGCT_like"/>
    <property type="match status" value="1"/>
</dbReference>
<evidence type="ECO:0000259" key="13">
    <source>
        <dbReference type="PROSITE" id="PS51462"/>
    </source>
</evidence>
<name>A0ABY8QMK4_9RHOB</name>
<evidence type="ECO:0000256" key="8">
    <source>
        <dbReference type="ARBA" id="ARBA00025164"/>
    </source>
</evidence>
<evidence type="ECO:0000256" key="12">
    <source>
        <dbReference type="ARBA" id="ARBA00049546"/>
    </source>
</evidence>
<keyword evidence="15" id="KW-1185">Reference proteome</keyword>
<feature type="domain" description="Nudix hydrolase" evidence="13">
    <location>
        <begin position="218"/>
        <end position="359"/>
    </location>
</feature>
<comment type="similarity">
    <text evidence="2">Belongs to the Nudix hydrolase family. NudF subfamily.</text>
</comment>
<evidence type="ECO:0000256" key="9">
    <source>
        <dbReference type="ARBA" id="ARBA00030162"/>
    </source>
</evidence>
<dbReference type="InterPro" id="IPR036568">
    <property type="entry name" value="GGCT-like_sf"/>
</dbReference>
<dbReference type="RefSeq" id="WP_282302493.1">
    <property type="nucleotide sequence ID" value="NZ_CP124616.1"/>
</dbReference>
<evidence type="ECO:0000256" key="6">
    <source>
        <dbReference type="ARBA" id="ARBA00022801"/>
    </source>
</evidence>
<dbReference type="Pfam" id="PF00293">
    <property type="entry name" value="NUDIX"/>
    <property type="match status" value="1"/>
</dbReference>
<dbReference type="EMBL" id="CP124616">
    <property type="protein sequence ID" value="WGW05870.1"/>
    <property type="molecule type" value="Genomic_DNA"/>
</dbReference>
<evidence type="ECO:0000313" key="15">
    <source>
        <dbReference type="Proteomes" id="UP001241605"/>
    </source>
</evidence>
<dbReference type="CDD" id="cd24155">
    <property type="entry name" value="NUDIX_ADPRase"/>
    <property type="match status" value="1"/>
</dbReference>
<gene>
    <name evidence="14" type="ORF">QF118_14740</name>
</gene>
<dbReference type="SUPFAM" id="SSF110857">
    <property type="entry name" value="Gamma-glutamyl cyclotransferase-like"/>
    <property type="match status" value="1"/>
</dbReference>
<accession>A0ABY8QMK4</accession>
<evidence type="ECO:0000313" key="14">
    <source>
        <dbReference type="EMBL" id="WGW05870.1"/>
    </source>
</evidence>
<evidence type="ECO:0000256" key="10">
    <source>
        <dbReference type="ARBA" id="ARBA00030308"/>
    </source>
</evidence>
<evidence type="ECO:0000256" key="5">
    <source>
        <dbReference type="ARBA" id="ARBA00022723"/>
    </source>
</evidence>
<comment type="catalytic activity">
    <reaction evidence="12">
        <text>ADP-D-ribose + H2O = D-ribose 5-phosphate + AMP + 2 H(+)</text>
        <dbReference type="Rhea" id="RHEA:10412"/>
        <dbReference type="ChEBI" id="CHEBI:15377"/>
        <dbReference type="ChEBI" id="CHEBI:15378"/>
        <dbReference type="ChEBI" id="CHEBI:57967"/>
        <dbReference type="ChEBI" id="CHEBI:78346"/>
        <dbReference type="ChEBI" id="CHEBI:456215"/>
        <dbReference type="EC" id="3.6.1.13"/>
    </reaction>
</comment>
<dbReference type="NCBIfam" id="TIGR00052">
    <property type="entry name" value="nudix-type nucleoside diphosphatase, YffH/AdpP family"/>
    <property type="match status" value="1"/>
</dbReference>
<evidence type="ECO:0000256" key="3">
    <source>
        <dbReference type="ARBA" id="ARBA00012453"/>
    </source>
</evidence>